<evidence type="ECO:0000256" key="4">
    <source>
        <dbReference type="RuleBase" id="RU003476"/>
    </source>
</evidence>
<dbReference type="Gene3D" id="3.90.79.10">
    <property type="entry name" value="Nucleoside Triphosphate Pyrophosphohydrolase"/>
    <property type="match status" value="1"/>
</dbReference>
<comment type="similarity">
    <text evidence="2 4">Belongs to the Nudix hydrolase family.</text>
</comment>
<reference evidence="6 7" key="1">
    <citation type="submission" date="2016-10" db="EMBL/GenBank/DDBJ databases">
        <title>Genome sequence of Streptomyces gilvigriseus MUSC 26.</title>
        <authorList>
            <person name="Lee L.-H."/>
            <person name="Ser H.-L."/>
        </authorList>
    </citation>
    <scope>NUCLEOTIDE SEQUENCE [LARGE SCALE GENOMIC DNA]</scope>
    <source>
        <strain evidence="6 7">MUSC 26</strain>
    </source>
</reference>
<dbReference type="RefSeq" id="WP_071656564.1">
    <property type="nucleotide sequence ID" value="NZ_MLCF01000052.1"/>
</dbReference>
<dbReference type="PANTHER" id="PTHR43046:SF14">
    <property type="entry name" value="MUTT_NUDIX FAMILY PROTEIN"/>
    <property type="match status" value="1"/>
</dbReference>
<evidence type="ECO:0000256" key="1">
    <source>
        <dbReference type="ARBA" id="ARBA00001946"/>
    </source>
</evidence>
<feature type="domain" description="Nudix hydrolase" evidence="5">
    <location>
        <begin position="3"/>
        <end position="137"/>
    </location>
</feature>
<dbReference type="InterPro" id="IPR020476">
    <property type="entry name" value="Nudix_hydrolase"/>
</dbReference>
<dbReference type="Proteomes" id="UP000243342">
    <property type="component" value="Unassembled WGS sequence"/>
</dbReference>
<comment type="cofactor">
    <cofactor evidence="1">
        <name>Mg(2+)</name>
        <dbReference type="ChEBI" id="CHEBI:18420"/>
    </cofactor>
</comment>
<dbReference type="STRING" id="1428644.BIV57_10830"/>
<evidence type="ECO:0000259" key="5">
    <source>
        <dbReference type="PROSITE" id="PS51462"/>
    </source>
</evidence>
<dbReference type="SUPFAM" id="SSF55811">
    <property type="entry name" value="Nudix"/>
    <property type="match status" value="1"/>
</dbReference>
<comment type="caution">
    <text evidence="6">The sequence shown here is derived from an EMBL/GenBank/DDBJ whole genome shotgun (WGS) entry which is preliminary data.</text>
</comment>
<sequence length="154" mass="16958">MPGHATGIGVHLIIRMHHTVLLGLRTPATGWADGQWHLPSGHLEPGEDVLAAAVREADEELGIRIPRQALTLAHVLHDLDADDHRDRLQLFFEVGDYTGPIRNREPDKCADLLWWPQDDLPDPTVAYAAHALHAIAAGQRCSARGWPQSTPTQS</sequence>
<organism evidence="6 7">
    <name type="scientific">Mangrovactinospora gilvigrisea</name>
    <dbReference type="NCBI Taxonomy" id="1428644"/>
    <lineage>
        <taxon>Bacteria</taxon>
        <taxon>Bacillati</taxon>
        <taxon>Actinomycetota</taxon>
        <taxon>Actinomycetes</taxon>
        <taxon>Kitasatosporales</taxon>
        <taxon>Streptomycetaceae</taxon>
        <taxon>Mangrovactinospora</taxon>
    </lineage>
</organism>
<dbReference type="PRINTS" id="PR00502">
    <property type="entry name" value="NUDIXFAMILY"/>
</dbReference>
<dbReference type="PANTHER" id="PTHR43046">
    <property type="entry name" value="GDP-MANNOSE MANNOSYL HYDROLASE"/>
    <property type="match status" value="1"/>
</dbReference>
<dbReference type="InterPro" id="IPR020084">
    <property type="entry name" value="NUDIX_hydrolase_CS"/>
</dbReference>
<proteinExistence type="inferred from homology"/>
<accession>A0A1J7BFH7</accession>
<keyword evidence="7" id="KW-1185">Reference proteome</keyword>
<dbReference type="InterPro" id="IPR000086">
    <property type="entry name" value="NUDIX_hydrolase_dom"/>
</dbReference>
<dbReference type="OrthoDB" id="21568at2"/>
<dbReference type="EMBL" id="MLCF01000052">
    <property type="protein sequence ID" value="OIV37455.1"/>
    <property type="molecule type" value="Genomic_DNA"/>
</dbReference>
<gene>
    <name evidence="6" type="ORF">BIV57_10830</name>
</gene>
<keyword evidence="3 4" id="KW-0378">Hydrolase</keyword>
<evidence type="ECO:0000256" key="3">
    <source>
        <dbReference type="ARBA" id="ARBA00022801"/>
    </source>
</evidence>
<dbReference type="Pfam" id="PF00293">
    <property type="entry name" value="NUDIX"/>
    <property type="match status" value="1"/>
</dbReference>
<dbReference type="GO" id="GO:0016787">
    <property type="term" value="F:hydrolase activity"/>
    <property type="evidence" value="ECO:0007669"/>
    <property type="project" value="UniProtKB-KW"/>
</dbReference>
<dbReference type="PROSITE" id="PS00893">
    <property type="entry name" value="NUDIX_BOX"/>
    <property type="match status" value="1"/>
</dbReference>
<evidence type="ECO:0000313" key="7">
    <source>
        <dbReference type="Proteomes" id="UP000243342"/>
    </source>
</evidence>
<evidence type="ECO:0000256" key="2">
    <source>
        <dbReference type="ARBA" id="ARBA00005582"/>
    </source>
</evidence>
<dbReference type="InterPro" id="IPR015797">
    <property type="entry name" value="NUDIX_hydrolase-like_dom_sf"/>
</dbReference>
<dbReference type="AlphaFoldDB" id="A0A1J7BFH7"/>
<protein>
    <recommendedName>
        <fullName evidence="5">Nudix hydrolase domain-containing protein</fullName>
    </recommendedName>
</protein>
<name>A0A1J7BFH7_9ACTN</name>
<dbReference type="PROSITE" id="PS51462">
    <property type="entry name" value="NUDIX"/>
    <property type="match status" value="1"/>
</dbReference>
<evidence type="ECO:0000313" key="6">
    <source>
        <dbReference type="EMBL" id="OIV37455.1"/>
    </source>
</evidence>